<comment type="subcellular location">
    <subcellularLocation>
        <location evidence="1">Endomembrane system</location>
        <topology evidence="1">Multi-pass membrane protein</topology>
    </subcellularLocation>
</comment>
<dbReference type="InterPro" id="IPR050173">
    <property type="entry name" value="ABC_transporter_C-like"/>
</dbReference>
<keyword evidence="13" id="KW-1185">Reference proteome</keyword>
<evidence type="ECO:0000313" key="13">
    <source>
        <dbReference type="Proteomes" id="UP001162480"/>
    </source>
</evidence>
<keyword evidence="5" id="KW-0547">Nucleotide-binding</keyword>
<evidence type="ECO:0000256" key="3">
    <source>
        <dbReference type="ARBA" id="ARBA00022692"/>
    </source>
</evidence>
<keyword evidence="3 9" id="KW-0812">Transmembrane</keyword>
<dbReference type="CDD" id="cd03250">
    <property type="entry name" value="ABCC_MRP_domain1"/>
    <property type="match status" value="1"/>
</dbReference>
<dbReference type="SUPFAM" id="SSF90123">
    <property type="entry name" value="ABC transporter transmembrane region"/>
    <property type="match status" value="2"/>
</dbReference>
<gene>
    <name evidence="12" type="ORF">OCTVUL_1B005885</name>
</gene>
<dbReference type="CDD" id="cd18595">
    <property type="entry name" value="ABC_6TM_MRP1_2_3_6_D1_like"/>
    <property type="match status" value="1"/>
</dbReference>
<dbReference type="PANTHER" id="PTHR24223:SF443">
    <property type="entry name" value="MULTIDRUG-RESISTANCE LIKE PROTEIN 1, ISOFORM I"/>
    <property type="match status" value="1"/>
</dbReference>
<dbReference type="AlphaFoldDB" id="A0AA36BPC1"/>
<dbReference type="GO" id="GO:0005524">
    <property type="term" value="F:ATP binding"/>
    <property type="evidence" value="ECO:0007669"/>
    <property type="project" value="UniProtKB-KW"/>
</dbReference>
<sequence>MSGNDSIIDFCGSPFWGTSALLCGLAITQLVMLHEETHQTTFPIDYLAAGVQISAYMITTILIQVERINGILTSMVLFLFWLLSLLTGIIPFYSYIVEKAPNAEKLASFPSQLIFWWLNGLFVKSFKHELKDDDMWEPHPRNLCSQVVKTFLNEWSLKLNAMRWKQMSYDSTSGDEVEKCYQVQQRKEPSLTLVLLRLYMFDILKTCLLKLIYDILLFVSPQVMSFLIAFIDSKEPSWKGYTIAVFLLAMNIIQTISLQHALYISTNLGLILKQAVTSTIFRKALTLKCSSLKATSVGETVNLMSVDCQRFQDTFPFFYLLISAPFQMILSLYFLYQQLGAAIFSSLVVLFCFIPISTIILKKMNHYLEKVMVIKDKRIIFMNEVLNGMKVLKLYAWEPSFEQKVNEIRKEEIKFLRRVAYLKICSEVCWKLAPFLGSIAYVPQRAWIQNNTLKNNILFNQEYNKPSFYSVITACALHSDIDTLPSGVETEIGEKGVNLSGGQQQRVSLARAVYNDADIYILDDPLSAVDSHVGKHIFNKVIGPNGLLKNKTRILVTHAIQWLPQVDCILVMDEEGRISEQGTYEELVEHEGAFAEFLERHLNKNEDAEEEGYDGTDMKKKIRERVDSTCSLTEDNQELEKIAKRSSAFQETLSKNNSVNEASASPTSLDLPFRKSRSESIKNQLLGKIIETESIETGEIKANVYMKYLKAVRYLPSFFILLMYLSYQALEIFFNIWLSWWSEDRFGNKTSSVNNINGSSRQHDNFDLYIGVTGGLGLGEVQRVFLPITRQLHRLESVTRSPIYSLFGETLMGAVSVRAYKKEQELIDKLEKHLDSNLTYSYAYVASSRDPIKCNMMYGKC</sequence>
<evidence type="ECO:0000313" key="12">
    <source>
        <dbReference type="EMBL" id="CAI9738033.1"/>
    </source>
</evidence>
<organism evidence="12 13">
    <name type="scientific">Octopus vulgaris</name>
    <name type="common">Common octopus</name>
    <dbReference type="NCBI Taxonomy" id="6645"/>
    <lineage>
        <taxon>Eukaryota</taxon>
        <taxon>Metazoa</taxon>
        <taxon>Spiralia</taxon>
        <taxon>Lophotrochozoa</taxon>
        <taxon>Mollusca</taxon>
        <taxon>Cephalopoda</taxon>
        <taxon>Coleoidea</taxon>
        <taxon>Octopodiformes</taxon>
        <taxon>Octopoda</taxon>
        <taxon>Incirrata</taxon>
        <taxon>Octopodidae</taxon>
        <taxon>Octopus</taxon>
    </lineage>
</organism>
<evidence type="ECO:0000256" key="9">
    <source>
        <dbReference type="SAM" id="Phobius"/>
    </source>
</evidence>
<dbReference type="InterPro" id="IPR036640">
    <property type="entry name" value="ABC1_TM_sf"/>
</dbReference>
<name>A0AA36BPC1_OCTVU</name>
<dbReference type="Proteomes" id="UP001162480">
    <property type="component" value="Chromosome 20"/>
</dbReference>
<dbReference type="Gene3D" id="3.40.50.300">
    <property type="entry name" value="P-loop containing nucleotide triphosphate hydrolases"/>
    <property type="match status" value="1"/>
</dbReference>
<keyword evidence="8 9" id="KW-0472">Membrane</keyword>
<proteinExistence type="predicted"/>
<feature type="domain" description="ABC transporter" evidence="10">
    <location>
        <begin position="374"/>
        <end position="600"/>
    </location>
</feature>
<evidence type="ECO:0000259" key="10">
    <source>
        <dbReference type="PROSITE" id="PS50893"/>
    </source>
</evidence>
<dbReference type="SUPFAM" id="SSF52540">
    <property type="entry name" value="P-loop containing nucleoside triphosphate hydrolases"/>
    <property type="match status" value="1"/>
</dbReference>
<keyword evidence="6" id="KW-0067">ATP-binding</keyword>
<keyword evidence="7 9" id="KW-1133">Transmembrane helix</keyword>
<feature type="transmembrane region" description="Helical" evidence="9">
    <location>
        <begin position="15"/>
        <end position="34"/>
    </location>
</feature>
<dbReference type="PROSITE" id="PS00211">
    <property type="entry name" value="ABC_TRANSPORTER_1"/>
    <property type="match status" value="1"/>
</dbReference>
<protein>
    <submittedName>
        <fullName evidence="12">Resistance-associated 1-like</fullName>
    </submittedName>
</protein>
<evidence type="ECO:0000256" key="8">
    <source>
        <dbReference type="ARBA" id="ARBA00023136"/>
    </source>
</evidence>
<dbReference type="InterPro" id="IPR011527">
    <property type="entry name" value="ABC1_TM_dom"/>
</dbReference>
<feature type="transmembrane region" description="Helical" evidence="9">
    <location>
        <begin position="342"/>
        <end position="361"/>
    </location>
</feature>
<feature type="transmembrane region" description="Helical" evidence="9">
    <location>
        <begin position="317"/>
        <end position="336"/>
    </location>
</feature>
<evidence type="ECO:0000256" key="4">
    <source>
        <dbReference type="ARBA" id="ARBA00022737"/>
    </source>
</evidence>
<feature type="transmembrane region" description="Helical" evidence="9">
    <location>
        <begin position="243"/>
        <end position="264"/>
    </location>
</feature>
<dbReference type="GO" id="GO:0140359">
    <property type="term" value="F:ABC-type transporter activity"/>
    <property type="evidence" value="ECO:0007669"/>
    <property type="project" value="InterPro"/>
</dbReference>
<feature type="transmembrane region" description="Helical" evidence="9">
    <location>
        <begin position="71"/>
        <end position="96"/>
    </location>
</feature>
<evidence type="ECO:0000256" key="5">
    <source>
        <dbReference type="ARBA" id="ARBA00022741"/>
    </source>
</evidence>
<dbReference type="GO" id="GO:0012505">
    <property type="term" value="C:endomembrane system"/>
    <property type="evidence" value="ECO:0007669"/>
    <property type="project" value="UniProtKB-SubCell"/>
</dbReference>
<dbReference type="Pfam" id="PF00005">
    <property type="entry name" value="ABC_tran"/>
    <property type="match status" value="1"/>
</dbReference>
<dbReference type="Pfam" id="PF00664">
    <property type="entry name" value="ABC_membrane"/>
    <property type="match status" value="2"/>
</dbReference>
<feature type="transmembrane region" description="Helical" evidence="9">
    <location>
        <begin position="714"/>
        <end position="738"/>
    </location>
</feature>
<dbReference type="FunFam" id="3.40.50.300:FF:000997">
    <property type="entry name" value="Multidrug resistance-associated protein 1"/>
    <property type="match status" value="1"/>
</dbReference>
<accession>A0AA36BPC1</accession>
<keyword evidence="2" id="KW-0813">Transport</keyword>
<dbReference type="Gene3D" id="1.20.1560.10">
    <property type="entry name" value="ABC transporter type 1, transmembrane domain"/>
    <property type="match status" value="2"/>
</dbReference>
<reference evidence="12" key="1">
    <citation type="submission" date="2023-08" db="EMBL/GenBank/DDBJ databases">
        <authorList>
            <person name="Alioto T."/>
            <person name="Alioto T."/>
            <person name="Gomez Garrido J."/>
        </authorList>
    </citation>
    <scope>NUCLEOTIDE SEQUENCE</scope>
</reference>
<feature type="transmembrane region" description="Helical" evidence="9">
    <location>
        <begin position="211"/>
        <end position="231"/>
    </location>
</feature>
<evidence type="ECO:0000256" key="7">
    <source>
        <dbReference type="ARBA" id="ARBA00022989"/>
    </source>
</evidence>
<dbReference type="EMBL" id="OX597833">
    <property type="protein sequence ID" value="CAI9738033.1"/>
    <property type="molecule type" value="Genomic_DNA"/>
</dbReference>
<dbReference type="GO" id="GO:0016887">
    <property type="term" value="F:ATP hydrolysis activity"/>
    <property type="evidence" value="ECO:0007669"/>
    <property type="project" value="InterPro"/>
</dbReference>
<keyword evidence="4" id="KW-0677">Repeat</keyword>
<dbReference type="InterPro" id="IPR017871">
    <property type="entry name" value="ABC_transporter-like_CS"/>
</dbReference>
<evidence type="ECO:0000256" key="6">
    <source>
        <dbReference type="ARBA" id="ARBA00022840"/>
    </source>
</evidence>
<evidence type="ECO:0000256" key="1">
    <source>
        <dbReference type="ARBA" id="ARBA00004127"/>
    </source>
</evidence>
<dbReference type="PANTHER" id="PTHR24223">
    <property type="entry name" value="ATP-BINDING CASSETTE SUB-FAMILY C"/>
    <property type="match status" value="1"/>
</dbReference>
<dbReference type="InterPro" id="IPR003439">
    <property type="entry name" value="ABC_transporter-like_ATP-bd"/>
</dbReference>
<dbReference type="GO" id="GO:0016020">
    <property type="term" value="C:membrane"/>
    <property type="evidence" value="ECO:0007669"/>
    <property type="project" value="InterPro"/>
</dbReference>
<feature type="transmembrane region" description="Helical" evidence="9">
    <location>
        <begin position="46"/>
        <end position="65"/>
    </location>
</feature>
<dbReference type="PROSITE" id="PS50929">
    <property type="entry name" value="ABC_TM1F"/>
    <property type="match status" value="1"/>
</dbReference>
<evidence type="ECO:0000259" key="11">
    <source>
        <dbReference type="PROSITE" id="PS50929"/>
    </source>
</evidence>
<dbReference type="PROSITE" id="PS50893">
    <property type="entry name" value="ABC_TRANSPORTER_2"/>
    <property type="match status" value="1"/>
</dbReference>
<dbReference type="InterPro" id="IPR027417">
    <property type="entry name" value="P-loop_NTPase"/>
</dbReference>
<feature type="domain" description="ABC transmembrane type-1" evidence="11">
    <location>
        <begin position="208"/>
        <end position="440"/>
    </location>
</feature>
<evidence type="ECO:0000256" key="2">
    <source>
        <dbReference type="ARBA" id="ARBA00022448"/>
    </source>
</evidence>